<keyword evidence="2" id="KW-1185">Reference proteome</keyword>
<comment type="caution">
    <text evidence="1">The sequence shown here is derived from an EMBL/GenBank/DDBJ whole genome shotgun (WGS) entry which is preliminary data.</text>
</comment>
<proteinExistence type="predicted"/>
<dbReference type="EMBL" id="MU275901">
    <property type="protein sequence ID" value="KAI0047631.1"/>
    <property type="molecule type" value="Genomic_DNA"/>
</dbReference>
<dbReference type="Proteomes" id="UP000814033">
    <property type="component" value="Unassembled WGS sequence"/>
</dbReference>
<gene>
    <name evidence="1" type="ORF">FA95DRAFT_1572428</name>
</gene>
<evidence type="ECO:0000313" key="1">
    <source>
        <dbReference type="EMBL" id="KAI0047631.1"/>
    </source>
</evidence>
<sequence>MSVPAPSLPSTPESRIAAALFSTISVLFSFGVAAWAGYKLMLLALRRYRQPWMNNCLSIFTIAVNGSCAAIGFHLIPIGPRSFVKDTVLMVMPYVGCGMQVAIIVHDVRETRAKREETALAQLPSDGGERDKEMDAVEKGEKGEKGEPSMLDTTGEV</sequence>
<accession>A0ACB8RV18</accession>
<reference evidence="1" key="1">
    <citation type="submission" date="2021-02" db="EMBL/GenBank/DDBJ databases">
        <authorList>
            <consortium name="DOE Joint Genome Institute"/>
            <person name="Ahrendt S."/>
            <person name="Looney B.P."/>
            <person name="Miyauchi S."/>
            <person name="Morin E."/>
            <person name="Drula E."/>
            <person name="Courty P.E."/>
            <person name="Chicoki N."/>
            <person name="Fauchery L."/>
            <person name="Kohler A."/>
            <person name="Kuo A."/>
            <person name="Labutti K."/>
            <person name="Pangilinan J."/>
            <person name="Lipzen A."/>
            <person name="Riley R."/>
            <person name="Andreopoulos W."/>
            <person name="He G."/>
            <person name="Johnson J."/>
            <person name="Barry K.W."/>
            <person name="Grigoriev I.V."/>
            <person name="Nagy L."/>
            <person name="Hibbett D."/>
            <person name="Henrissat B."/>
            <person name="Matheny P.B."/>
            <person name="Labbe J."/>
            <person name="Martin F."/>
        </authorList>
    </citation>
    <scope>NUCLEOTIDE SEQUENCE</scope>
    <source>
        <strain evidence="1">FP105234-sp</strain>
    </source>
</reference>
<name>A0ACB8RV18_9AGAM</name>
<organism evidence="1 2">
    <name type="scientific">Auriscalpium vulgare</name>
    <dbReference type="NCBI Taxonomy" id="40419"/>
    <lineage>
        <taxon>Eukaryota</taxon>
        <taxon>Fungi</taxon>
        <taxon>Dikarya</taxon>
        <taxon>Basidiomycota</taxon>
        <taxon>Agaricomycotina</taxon>
        <taxon>Agaricomycetes</taxon>
        <taxon>Russulales</taxon>
        <taxon>Auriscalpiaceae</taxon>
        <taxon>Auriscalpium</taxon>
    </lineage>
</organism>
<protein>
    <submittedName>
        <fullName evidence="1">Uncharacterized protein</fullName>
    </submittedName>
</protein>
<reference evidence="1" key="2">
    <citation type="journal article" date="2022" name="New Phytol.">
        <title>Evolutionary transition to the ectomycorrhizal habit in the genomes of a hyperdiverse lineage of mushroom-forming fungi.</title>
        <authorList>
            <person name="Looney B."/>
            <person name="Miyauchi S."/>
            <person name="Morin E."/>
            <person name="Drula E."/>
            <person name="Courty P.E."/>
            <person name="Kohler A."/>
            <person name="Kuo A."/>
            <person name="LaButti K."/>
            <person name="Pangilinan J."/>
            <person name="Lipzen A."/>
            <person name="Riley R."/>
            <person name="Andreopoulos W."/>
            <person name="He G."/>
            <person name="Johnson J."/>
            <person name="Nolan M."/>
            <person name="Tritt A."/>
            <person name="Barry K.W."/>
            <person name="Grigoriev I.V."/>
            <person name="Nagy L.G."/>
            <person name="Hibbett D."/>
            <person name="Henrissat B."/>
            <person name="Matheny P.B."/>
            <person name="Labbe J."/>
            <person name="Martin F.M."/>
        </authorList>
    </citation>
    <scope>NUCLEOTIDE SEQUENCE</scope>
    <source>
        <strain evidence="1">FP105234-sp</strain>
    </source>
</reference>
<evidence type="ECO:0000313" key="2">
    <source>
        <dbReference type="Proteomes" id="UP000814033"/>
    </source>
</evidence>